<evidence type="ECO:0000256" key="1">
    <source>
        <dbReference type="SAM" id="MobiDB-lite"/>
    </source>
</evidence>
<feature type="region of interest" description="Disordered" evidence="1">
    <location>
        <begin position="255"/>
        <end position="276"/>
    </location>
</feature>
<feature type="compositionally biased region" description="Low complexity" evidence="1">
    <location>
        <begin position="128"/>
        <end position="141"/>
    </location>
</feature>
<feature type="compositionally biased region" description="Low complexity" evidence="1">
    <location>
        <begin position="148"/>
        <end position="164"/>
    </location>
</feature>
<reference evidence="2" key="1">
    <citation type="submission" date="2020-11" db="EMBL/GenBank/DDBJ databases">
        <authorList>
            <person name="Tran Van P."/>
        </authorList>
    </citation>
    <scope>NUCLEOTIDE SEQUENCE</scope>
</reference>
<protein>
    <submittedName>
        <fullName evidence="2">Uncharacterized protein</fullName>
    </submittedName>
</protein>
<feature type="compositionally biased region" description="Basic and acidic residues" evidence="1">
    <location>
        <begin position="184"/>
        <end position="220"/>
    </location>
</feature>
<dbReference type="EMBL" id="CAJPEV010009462">
    <property type="protein sequence ID" value="CAG0905684.1"/>
    <property type="molecule type" value="Genomic_DNA"/>
</dbReference>
<organism evidence="2">
    <name type="scientific">Darwinula stevensoni</name>
    <dbReference type="NCBI Taxonomy" id="69355"/>
    <lineage>
        <taxon>Eukaryota</taxon>
        <taxon>Metazoa</taxon>
        <taxon>Ecdysozoa</taxon>
        <taxon>Arthropoda</taxon>
        <taxon>Crustacea</taxon>
        <taxon>Oligostraca</taxon>
        <taxon>Ostracoda</taxon>
        <taxon>Podocopa</taxon>
        <taxon>Podocopida</taxon>
        <taxon>Darwinulocopina</taxon>
        <taxon>Darwinuloidea</taxon>
        <taxon>Darwinulidae</taxon>
        <taxon>Darwinula</taxon>
    </lineage>
</organism>
<dbReference type="Proteomes" id="UP000677054">
    <property type="component" value="Unassembled WGS sequence"/>
</dbReference>
<dbReference type="EMBL" id="LR908980">
    <property type="protein sequence ID" value="CAD7254404.1"/>
    <property type="molecule type" value="Genomic_DNA"/>
</dbReference>
<name>A0A7R9AHT4_9CRUS</name>
<evidence type="ECO:0000313" key="2">
    <source>
        <dbReference type="EMBL" id="CAD7254404.1"/>
    </source>
</evidence>
<gene>
    <name evidence="2" type="ORF">DSTB1V02_LOCUS14150</name>
</gene>
<dbReference type="AlphaFoldDB" id="A0A7R9AHT4"/>
<sequence length="323" mass="35428">MQSVLENDAAKLGTTLSKRKVTAMERELGEFGAADRFASESKDFRVRAIKNRGREGGIGVPLRPGRPGVRVRLPWHFTRSRLLGRGRREFECGKRYESRPYRDEFHEIIETSEMQCMEMDGAMPGPSPAQAFFSPSPLGLDSPGGGPSPYSISPLHSPPSSSKPMFFYNPTRILSDNTNVPLKSDPDEPTRSEAPRRSEAPGRTEATKEEVKQEIGKSAEDSNDSVLEIVKLDDTLDTFSQSGSLSCVMSTAIRSEFGGGTQPPADGARDPRPPPQLNAAELARLLELKKANQALDSPIDGSKHLMVRFPVSSFRPPSLRCSV</sequence>
<proteinExistence type="predicted"/>
<feature type="compositionally biased region" description="Polar residues" evidence="1">
    <location>
        <begin position="172"/>
        <end position="181"/>
    </location>
</feature>
<keyword evidence="3" id="KW-1185">Reference proteome</keyword>
<evidence type="ECO:0000313" key="3">
    <source>
        <dbReference type="Proteomes" id="UP000677054"/>
    </source>
</evidence>
<feature type="region of interest" description="Disordered" evidence="1">
    <location>
        <begin position="120"/>
        <end position="221"/>
    </location>
</feature>
<accession>A0A7R9AHT4</accession>